<dbReference type="EMBL" id="CP043732">
    <property type="protein sequence ID" value="QMU97327.1"/>
    <property type="molecule type" value="Genomic_DNA"/>
</dbReference>
<evidence type="ECO:0000313" key="4">
    <source>
        <dbReference type="EMBL" id="QMU97327.1"/>
    </source>
</evidence>
<dbReference type="SUPFAM" id="SSF55729">
    <property type="entry name" value="Acyl-CoA N-acyltransferases (Nat)"/>
    <property type="match status" value="2"/>
</dbReference>
<dbReference type="CDD" id="cd04301">
    <property type="entry name" value="NAT_SF"/>
    <property type="match status" value="1"/>
</dbReference>
<evidence type="ECO:0000256" key="1">
    <source>
        <dbReference type="ARBA" id="ARBA00022679"/>
    </source>
</evidence>
<dbReference type="RefSeq" id="WP_182252321.1">
    <property type="nucleotide sequence ID" value="NZ_CP043732.1"/>
</dbReference>
<dbReference type="InterPro" id="IPR050832">
    <property type="entry name" value="Bact_Acetyltransf"/>
</dbReference>
<evidence type="ECO:0000313" key="5">
    <source>
        <dbReference type="Proteomes" id="UP000515708"/>
    </source>
</evidence>
<dbReference type="AlphaFoldDB" id="A0A7D8ALC7"/>
<dbReference type="Pfam" id="PF00583">
    <property type="entry name" value="Acetyltransf_1"/>
    <property type="match status" value="1"/>
</dbReference>
<protein>
    <submittedName>
        <fullName evidence="4">GNAT family N-acetyltransferase</fullName>
    </submittedName>
</protein>
<dbReference type="GO" id="GO:0016747">
    <property type="term" value="F:acyltransferase activity, transferring groups other than amino-acyl groups"/>
    <property type="evidence" value="ECO:0007669"/>
    <property type="project" value="InterPro"/>
</dbReference>
<proteinExistence type="predicted"/>
<sequence>MTSEIEIRRVDPFDTVEHNLWWQTYAEAKRADMGENALIWTLEESRAEMQQRSATTERRTYVALREGSVVGGGSMALPLKDNVHTAAVGVTVPFAHRRHGVGSALLAHIEAEAAAAGRTTLRAETAWSAAAPEDGSGEPGIEFARHHGYALALGDLQNRLELPVDDAVIAELLAETPATGYAIRSWVGPVPDEHIAEWAALDATLDTEAPTGELDIEAASADVDDYRADEAVQAAQGRTSYGTVALASDGRIAAYTQIVVSGDDGNAYQWGTLVQREDRGHRLGLRVKLENLRMLQHHSPETPRIYTYNAESNAHMLAVNTRLGFEATGRLGELQKRLG</sequence>
<reference evidence="4 5" key="1">
    <citation type="journal article" date="2020" name="Front. Microbiol.">
        <title>Design of Bacterial Strain-Specific qPCR Assays Using NGS Data and Publicly Available Resources and Its Application to Track Biocontrol Strains.</title>
        <authorList>
            <person name="Hernandez I."/>
            <person name="Sant C."/>
            <person name="Martinez R."/>
            <person name="Fernandez C."/>
        </authorList>
    </citation>
    <scope>NUCLEOTIDE SEQUENCE [LARGE SCALE GENOMIC DNA]</scope>
    <source>
        <strain evidence="4 5">B24</strain>
    </source>
</reference>
<dbReference type="PANTHER" id="PTHR43877">
    <property type="entry name" value="AMINOALKYLPHOSPHONATE N-ACETYLTRANSFERASE-RELATED-RELATED"/>
    <property type="match status" value="1"/>
</dbReference>
<gene>
    <name evidence="4" type="ORF">FVO59_08925</name>
</gene>
<name>A0A7D8ALC7_9MICO</name>
<dbReference type="InterPro" id="IPR016181">
    <property type="entry name" value="Acyl_CoA_acyltransferase"/>
</dbReference>
<dbReference type="Proteomes" id="UP000515708">
    <property type="component" value="Chromosome"/>
</dbReference>
<dbReference type="PROSITE" id="PS51186">
    <property type="entry name" value="GNAT"/>
    <property type="match status" value="1"/>
</dbReference>
<keyword evidence="1 4" id="KW-0808">Transferase</keyword>
<dbReference type="InterPro" id="IPR000182">
    <property type="entry name" value="GNAT_dom"/>
</dbReference>
<evidence type="ECO:0000256" key="2">
    <source>
        <dbReference type="ARBA" id="ARBA00023315"/>
    </source>
</evidence>
<dbReference type="Gene3D" id="3.40.630.30">
    <property type="match status" value="1"/>
</dbReference>
<feature type="domain" description="N-acetyltransferase" evidence="3">
    <location>
        <begin position="5"/>
        <end position="175"/>
    </location>
</feature>
<keyword evidence="2" id="KW-0012">Acyltransferase</keyword>
<accession>A0A7D8ALC7</accession>
<evidence type="ECO:0000259" key="3">
    <source>
        <dbReference type="PROSITE" id="PS51186"/>
    </source>
</evidence>
<organism evidence="4 5">
    <name type="scientific">Microbacterium esteraromaticum</name>
    <dbReference type="NCBI Taxonomy" id="57043"/>
    <lineage>
        <taxon>Bacteria</taxon>
        <taxon>Bacillati</taxon>
        <taxon>Actinomycetota</taxon>
        <taxon>Actinomycetes</taxon>
        <taxon>Micrococcales</taxon>
        <taxon>Microbacteriaceae</taxon>
        <taxon>Microbacterium</taxon>
    </lineage>
</organism>